<evidence type="ECO:0000256" key="2">
    <source>
        <dbReference type="ARBA" id="ARBA00022448"/>
    </source>
</evidence>
<evidence type="ECO:0000313" key="8">
    <source>
        <dbReference type="EMBL" id="QLI05170.1"/>
    </source>
</evidence>
<accession>A0A7H9CGD2</accession>
<feature type="transmembrane region" description="Helical" evidence="7">
    <location>
        <begin position="12"/>
        <end position="29"/>
    </location>
</feature>
<keyword evidence="4 7" id="KW-0812">Transmembrane</keyword>
<dbReference type="EMBL" id="CP049075">
    <property type="protein sequence ID" value="QLI05170.1"/>
    <property type="molecule type" value="Genomic_DNA"/>
</dbReference>
<feature type="transmembrane region" description="Helical" evidence="7">
    <location>
        <begin position="62"/>
        <end position="87"/>
    </location>
</feature>
<dbReference type="NCBIfam" id="NF004909">
    <property type="entry name" value="PRK06265.2-5"/>
    <property type="match status" value="1"/>
</dbReference>
<keyword evidence="2" id="KW-0813">Transport</keyword>
<organism evidence="8 9">
    <name type="scientific">Candidatus Campylobacter infans</name>
    <dbReference type="NCBI Taxonomy" id="2561898"/>
    <lineage>
        <taxon>Bacteria</taxon>
        <taxon>Pseudomonadati</taxon>
        <taxon>Campylobacterota</taxon>
        <taxon>Epsilonproteobacteria</taxon>
        <taxon>Campylobacterales</taxon>
        <taxon>Campylobacteraceae</taxon>
        <taxon>Campylobacter</taxon>
    </lineage>
</organism>
<name>A0A7H9CGD2_9BACT</name>
<sequence length="202" mass="21415">MHISEGVLKPEILVPAGIITAGLTAYLLYKIKPNDIVRTACMSAVFFVGSFVHFPLGPSSLHLVLGGIVGAFSGRFAFLSILVALLFQGIFFGFGGLSTLGVNALIIGLPAIFGAYFVRLGNQNNALKAKLFYFLAGFVPVAISSILLSAVLLLNGDEFRAIASLVLLTNSALCVIEGLICALLLSFIAKTYPEFLPCQKSL</sequence>
<dbReference type="PANTHER" id="PTHR34229:SF1">
    <property type="entry name" value="METAL TRANSPORT PROTEIN HI_1621-RELATED"/>
    <property type="match status" value="1"/>
</dbReference>
<dbReference type="PANTHER" id="PTHR34229">
    <property type="entry name" value="METAL TRANSPORT PROTEIN HI_1621-RELATED"/>
    <property type="match status" value="1"/>
</dbReference>
<dbReference type="Gene3D" id="1.10.1760.20">
    <property type="match status" value="1"/>
</dbReference>
<evidence type="ECO:0000256" key="5">
    <source>
        <dbReference type="ARBA" id="ARBA00022989"/>
    </source>
</evidence>
<comment type="subcellular location">
    <subcellularLocation>
        <location evidence="1">Cell membrane</location>
        <topology evidence="1">Multi-pass membrane protein</topology>
    </subcellularLocation>
</comment>
<gene>
    <name evidence="8" type="primary">cbiM</name>
    <name evidence="8" type="ORF">CINF_0648</name>
</gene>
<dbReference type="AlphaFoldDB" id="A0A7H9CGD2"/>
<evidence type="ECO:0000313" key="9">
    <source>
        <dbReference type="Proteomes" id="UP000509414"/>
    </source>
</evidence>
<evidence type="ECO:0000256" key="1">
    <source>
        <dbReference type="ARBA" id="ARBA00004651"/>
    </source>
</evidence>
<feature type="transmembrane region" description="Helical" evidence="7">
    <location>
        <begin position="36"/>
        <end position="56"/>
    </location>
</feature>
<evidence type="ECO:0000256" key="3">
    <source>
        <dbReference type="ARBA" id="ARBA00022475"/>
    </source>
</evidence>
<proteinExistence type="predicted"/>
<dbReference type="Pfam" id="PF01891">
    <property type="entry name" value="CbiM"/>
    <property type="match status" value="1"/>
</dbReference>
<dbReference type="GO" id="GO:0005886">
    <property type="term" value="C:plasma membrane"/>
    <property type="evidence" value="ECO:0007669"/>
    <property type="project" value="UniProtKB-SubCell"/>
</dbReference>
<evidence type="ECO:0000256" key="4">
    <source>
        <dbReference type="ARBA" id="ARBA00022692"/>
    </source>
</evidence>
<keyword evidence="6 7" id="KW-0472">Membrane</keyword>
<feature type="transmembrane region" description="Helical" evidence="7">
    <location>
        <begin position="99"/>
        <end position="119"/>
    </location>
</feature>
<protein>
    <submittedName>
        <fullName evidence="8">Cobalt/nickel ECF transporter CbiMNQO, S component CbiM</fullName>
    </submittedName>
</protein>
<feature type="transmembrane region" description="Helical" evidence="7">
    <location>
        <begin position="131"/>
        <end position="153"/>
    </location>
</feature>
<feature type="transmembrane region" description="Helical" evidence="7">
    <location>
        <begin position="165"/>
        <end position="189"/>
    </location>
</feature>
<dbReference type="KEGG" id="cinf:CINF_0648"/>
<dbReference type="RefSeq" id="WP_179975735.1">
    <property type="nucleotide sequence ID" value="NZ_CP049075.1"/>
</dbReference>
<evidence type="ECO:0000256" key="6">
    <source>
        <dbReference type="ARBA" id="ARBA00023136"/>
    </source>
</evidence>
<dbReference type="InterPro" id="IPR002751">
    <property type="entry name" value="CbiM/NikMN"/>
</dbReference>
<keyword evidence="9" id="KW-1185">Reference proteome</keyword>
<dbReference type="GO" id="GO:0000041">
    <property type="term" value="P:transition metal ion transport"/>
    <property type="evidence" value="ECO:0007669"/>
    <property type="project" value="InterPro"/>
</dbReference>
<reference evidence="8 9" key="1">
    <citation type="submission" date="2020-02" db="EMBL/GenBank/DDBJ databases">
        <title>Complete genome sequence of the novel Campylobacter species Candidatus Campylobacter infans.</title>
        <authorList>
            <person name="Duim B."/>
            <person name="Zomer A."/>
            <person name="van der Graaf L."/>
            <person name="Wagenaar J."/>
        </authorList>
    </citation>
    <scope>NUCLEOTIDE SEQUENCE [LARGE SCALE GENOMIC DNA]</scope>
    <source>
        <strain evidence="8 9">19S00001</strain>
    </source>
</reference>
<evidence type="ECO:0000256" key="7">
    <source>
        <dbReference type="SAM" id="Phobius"/>
    </source>
</evidence>
<keyword evidence="3" id="KW-1003">Cell membrane</keyword>
<keyword evidence="5 7" id="KW-1133">Transmembrane helix</keyword>
<dbReference type="Proteomes" id="UP000509414">
    <property type="component" value="Chromosome"/>
</dbReference>